<dbReference type="GO" id="GO:0016197">
    <property type="term" value="P:endosomal transport"/>
    <property type="evidence" value="ECO:0007669"/>
    <property type="project" value="TreeGrafter"/>
</dbReference>
<dbReference type="GO" id="GO:0005770">
    <property type="term" value="C:late endosome"/>
    <property type="evidence" value="ECO:0007669"/>
    <property type="project" value="TreeGrafter"/>
</dbReference>
<dbReference type="InterPro" id="IPR039272">
    <property type="entry name" value="CLEC16A/TT9"/>
</dbReference>
<evidence type="ECO:0000313" key="4">
    <source>
        <dbReference type="EMBL" id="SVP90808.1"/>
    </source>
</evidence>
<keyword evidence="1" id="KW-0072">Autophagy</keyword>
<sequence>MAKSNQSDPRNLISEQESINLNKFKYLHKNVLNKESSRIASSIQVVDALKQLAEYLIWEDRTDQDYIFEYFCEENIMDYLTGVLCRSTSRTVRIQLIQTISMLIHNIGKKKTLYYMLSNNYLNELISVPEIYSGGDISSWTVSLLKTISSILDKSTIKFFFLQKNETFPLLDKSLLFLSSHDSMKRAHFMTIILNIFKVNDKDVNEYIVNKSEILLRLVLYLKYCWFRLNRYHNKYKSFSANILSESNDVLCFIEELMDLEIEIINQKIVYLMFVICFIPLIKRLAKVDVNTEKLLVDIGSPPNYSDLYNKLSNAIGLSFFYINNKTLLFNTNSADTTPNVNPQNQCSPSTTSSKPPPNKLNRNESNVVEENKTEKNEKTGWLRDYELNSFDIPNDSDLDKQDVVINDVIYNILVNVIINSKRKEFVNPLTTLLFSPFIPLDLLYTITGKSPDETSQPEPNDADSPQVSSIITTPRNYNPEEETFEYKSYKIGEDSIKIFNLLLSFNDFMHKDSKTKCELHGGVNIDSHNYEKRELEEDEPSMSLGDGFYKGCSVENSNKTVLNVIMGLFIYDGLKSLKYNNDNNKMLNLLKLLIHLQNKVLSTGKSKNKEQCNLKLLKSIFDNNEIYLQLFNVISINMTNFNFNTLVLKLYNFFLQNYINFNTKNENDLKSLNNKPKINPELENSVEDRGQQIDKDVGQGVGFETVKPDSHVVANSKIIKMDVLIDEIKFHLDIVYNIIRIYILNSVESTTTLLYLSVFYVEWIKYIKLYYNTLHFTASDIMFIDVNETKEQEVTNTNHDAVFNYSPIDIFKRYIMMILILKELYNIISVNINSYKKNDRKQIKDINETNDYIYESCPLFYNQLDKLYIKNTKIKLGNVINTVDCDVKFFKCLIKNKNEQRNRIILLHDVFFILAKVKRSHTRHNSGLRKMSNSLDESDKEGVNLEITCVHLLWNCIIKKVDKQNNKFNILISWHPKFKTLSPSNRWNENINVMTSEFDVIFNDVNDLNAVLKLHNSNKKNLSNNSLLSLQDYLYN</sequence>
<evidence type="ECO:0000256" key="2">
    <source>
        <dbReference type="SAM" id="MobiDB-lite"/>
    </source>
</evidence>
<dbReference type="EMBL" id="UIVS01000002">
    <property type="protein sequence ID" value="SVP91346.1"/>
    <property type="molecule type" value="Genomic_DNA"/>
</dbReference>
<dbReference type="VEuPathDB" id="PiroplasmaDB:TA14350"/>
<accession>A0A3B0N8K6</accession>
<proteinExistence type="predicted"/>
<evidence type="ECO:0000259" key="3">
    <source>
        <dbReference type="Pfam" id="PF09758"/>
    </source>
</evidence>
<dbReference type="InterPro" id="IPR019155">
    <property type="entry name" value="CLEC16A/TT9_N"/>
</dbReference>
<dbReference type="AlphaFoldDB" id="A0A3B0N8K6"/>
<feature type="domain" description="FPL" evidence="3">
    <location>
        <begin position="49"/>
        <end position="197"/>
    </location>
</feature>
<protein>
    <submittedName>
        <fullName evidence="5">Uncharacterized conserved protein, putative</fullName>
    </submittedName>
</protein>
<dbReference type="GO" id="GO:0006914">
    <property type="term" value="P:autophagy"/>
    <property type="evidence" value="ECO:0007669"/>
    <property type="project" value="UniProtKB-KW"/>
</dbReference>
<dbReference type="GO" id="GO:0005794">
    <property type="term" value="C:Golgi apparatus"/>
    <property type="evidence" value="ECO:0007669"/>
    <property type="project" value="TreeGrafter"/>
</dbReference>
<feature type="region of interest" description="Disordered" evidence="2">
    <location>
        <begin position="450"/>
        <end position="476"/>
    </location>
</feature>
<feature type="region of interest" description="Disordered" evidence="2">
    <location>
        <begin position="339"/>
        <end position="377"/>
    </location>
</feature>
<dbReference type="PANTHER" id="PTHR21481">
    <property type="entry name" value="PROTEIN CLEC16A"/>
    <property type="match status" value="1"/>
</dbReference>
<dbReference type="GO" id="GO:0007034">
    <property type="term" value="P:vacuolar transport"/>
    <property type="evidence" value="ECO:0007669"/>
    <property type="project" value="TreeGrafter"/>
</dbReference>
<dbReference type="Pfam" id="PF09758">
    <property type="entry name" value="FPL"/>
    <property type="match status" value="1"/>
</dbReference>
<gene>
    <name evidence="4" type="ORF">TAT_000151900</name>
    <name evidence="5" type="ORF">TAV_000152000</name>
</gene>
<organism evidence="5">
    <name type="scientific">Theileria annulata</name>
    <dbReference type="NCBI Taxonomy" id="5874"/>
    <lineage>
        <taxon>Eukaryota</taxon>
        <taxon>Sar</taxon>
        <taxon>Alveolata</taxon>
        <taxon>Apicomplexa</taxon>
        <taxon>Aconoidasida</taxon>
        <taxon>Piroplasmida</taxon>
        <taxon>Theileriidae</taxon>
        <taxon>Theileria</taxon>
    </lineage>
</organism>
<reference evidence="5" key="1">
    <citation type="submission" date="2018-07" db="EMBL/GenBank/DDBJ databases">
        <authorList>
            <person name="Quirk P.G."/>
            <person name="Krulwich T.A."/>
        </authorList>
    </citation>
    <scope>NUCLEOTIDE SEQUENCE</scope>
    <source>
        <strain evidence="5">Anand</strain>
    </source>
</reference>
<evidence type="ECO:0000256" key="1">
    <source>
        <dbReference type="ARBA" id="ARBA00023006"/>
    </source>
</evidence>
<dbReference type="EMBL" id="UIVT01000002">
    <property type="protein sequence ID" value="SVP90808.1"/>
    <property type="molecule type" value="Genomic_DNA"/>
</dbReference>
<dbReference type="PANTHER" id="PTHR21481:SF0">
    <property type="entry name" value="PROTEIN CLEC16A"/>
    <property type="match status" value="1"/>
</dbReference>
<dbReference type="GO" id="GO:1901096">
    <property type="term" value="P:regulation of autophagosome maturation"/>
    <property type="evidence" value="ECO:0007669"/>
    <property type="project" value="TreeGrafter"/>
</dbReference>
<evidence type="ECO:0000313" key="5">
    <source>
        <dbReference type="EMBL" id="SVP91346.1"/>
    </source>
</evidence>
<name>A0A3B0N8K6_THEAN</name>
<feature type="compositionally biased region" description="Polar residues" evidence="2">
    <location>
        <begin position="454"/>
        <end position="476"/>
    </location>
</feature>